<evidence type="ECO:0000256" key="5">
    <source>
        <dbReference type="ARBA" id="ARBA00022692"/>
    </source>
</evidence>
<comment type="caution">
    <text evidence="11">The sequence shown here is derived from an EMBL/GenBank/DDBJ whole genome shotgun (WGS) entry which is preliminary data.</text>
</comment>
<evidence type="ECO:0000313" key="12">
    <source>
        <dbReference type="Proteomes" id="UP000778523"/>
    </source>
</evidence>
<feature type="transmembrane region" description="Helical" evidence="10">
    <location>
        <begin position="231"/>
        <end position="250"/>
    </location>
</feature>
<keyword evidence="9 10" id="KW-0472">Membrane</keyword>
<keyword evidence="10" id="KW-1003">Cell membrane</keyword>
<evidence type="ECO:0000256" key="7">
    <source>
        <dbReference type="ARBA" id="ARBA00022982"/>
    </source>
</evidence>
<organism evidence="11 12">
    <name type="scientific">Uliginosibacterium aquaticum</name>
    <dbReference type="NCBI Taxonomy" id="2731212"/>
    <lineage>
        <taxon>Bacteria</taxon>
        <taxon>Pseudomonadati</taxon>
        <taxon>Pseudomonadota</taxon>
        <taxon>Betaproteobacteria</taxon>
        <taxon>Rhodocyclales</taxon>
        <taxon>Zoogloeaceae</taxon>
        <taxon>Uliginosibacterium</taxon>
    </lineage>
</organism>
<name>A0ABX2IE49_9RHOO</name>
<comment type="cofactor">
    <cofactor evidence="10">
        <name>FMN</name>
        <dbReference type="ChEBI" id="CHEBI:58210"/>
    </cofactor>
</comment>
<gene>
    <name evidence="10" type="primary">rnfD</name>
    <name evidence="11" type="ORF">HJ583_007600</name>
</gene>
<dbReference type="NCBIfam" id="TIGR01946">
    <property type="entry name" value="rnfD"/>
    <property type="match status" value="1"/>
</dbReference>
<evidence type="ECO:0000256" key="6">
    <source>
        <dbReference type="ARBA" id="ARBA00022967"/>
    </source>
</evidence>
<dbReference type="EC" id="7.-.-.-" evidence="10"/>
<evidence type="ECO:0000313" key="11">
    <source>
        <dbReference type="EMBL" id="NSL54884.1"/>
    </source>
</evidence>
<evidence type="ECO:0000256" key="1">
    <source>
        <dbReference type="ARBA" id="ARBA00022448"/>
    </source>
</evidence>
<dbReference type="RefSeq" id="WP_170021388.1">
    <property type="nucleotide sequence ID" value="NZ_JABCSC020000002.1"/>
</dbReference>
<feature type="transmembrane region" description="Helical" evidence="10">
    <location>
        <begin position="288"/>
        <end position="307"/>
    </location>
</feature>
<evidence type="ECO:0000256" key="3">
    <source>
        <dbReference type="ARBA" id="ARBA00022630"/>
    </source>
</evidence>
<keyword evidence="2 10" id="KW-0597">Phosphoprotein</keyword>
<keyword evidence="12" id="KW-1185">Reference proteome</keyword>
<comment type="subcellular location">
    <subcellularLocation>
        <location evidence="10">Cell inner membrane</location>
        <topology evidence="10">Multi-pass membrane protein</topology>
    </subcellularLocation>
</comment>
<comment type="function">
    <text evidence="10">Part of a membrane-bound complex that couples electron transfer with translocation of ions across the membrane.</text>
</comment>
<feature type="transmembrane region" description="Helical" evidence="10">
    <location>
        <begin position="17"/>
        <end position="36"/>
    </location>
</feature>
<comment type="similarity">
    <text evidence="10">Belongs to the NqrB/RnfD family.</text>
</comment>
<keyword evidence="10" id="KW-0997">Cell inner membrane</keyword>
<feature type="transmembrane region" description="Helical" evidence="10">
    <location>
        <begin position="42"/>
        <end position="62"/>
    </location>
</feature>
<comment type="caution">
    <text evidence="10">Lacks conserved residue(s) required for the propagation of feature annotation.</text>
</comment>
<keyword evidence="6 10" id="KW-1278">Translocase</keyword>
<evidence type="ECO:0000256" key="9">
    <source>
        <dbReference type="ARBA" id="ARBA00023136"/>
    </source>
</evidence>
<evidence type="ECO:0000256" key="10">
    <source>
        <dbReference type="HAMAP-Rule" id="MF_00462"/>
    </source>
</evidence>
<evidence type="ECO:0000256" key="4">
    <source>
        <dbReference type="ARBA" id="ARBA00022643"/>
    </source>
</evidence>
<keyword evidence="3 10" id="KW-0285">Flavoprotein</keyword>
<proteinExistence type="inferred from homology"/>
<evidence type="ECO:0000256" key="2">
    <source>
        <dbReference type="ARBA" id="ARBA00022553"/>
    </source>
</evidence>
<sequence length="355" mass="37380">MIHASPHAVTSRTTGQIMGLVLLALAPAVLAGFWQFGWPAFILWLVCVVSCLACEAACLHWSGKPVLPVLWDGSAVLTATLLAMSLPPYLPAWLAMLGSVCAIVLAKQVFGGLGCNLFNPAMVGRTILLVSFPVHMTQWINPHALTNAMSFSEALAISFQGLPIPDALTSASLLGHVKTEIGRGIDLLDSLQPFANDSAWSGARAGSLGETSALLILAGGLFLAAKRIIGLRIPLGFLLGVAVPALIAHGLAPQTYLPAATHLLSGGVMLGAFFIATDYVTSPSSPTGQWIFALGAGFLSWLIRTWGGYPEGVGFAILLMNAIAPLLDLWLRPRIFGRSLTGKSLPARRVEEGLS</sequence>
<keyword evidence="4 10" id="KW-0288">FMN</keyword>
<evidence type="ECO:0000256" key="8">
    <source>
        <dbReference type="ARBA" id="ARBA00022989"/>
    </source>
</evidence>
<dbReference type="InterPro" id="IPR011303">
    <property type="entry name" value="RnfD_bac"/>
</dbReference>
<dbReference type="Pfam" id="PF03116">
    <property type="entry name" value="NQR2_RnfD_RnfE"/>
    <property type="match status" value="1"/>
</dbReference>
<feature type="transmembrane region" description="Helical" evidence="10">
    <location>
        <begin position="205"/>
        <end position="224"/>
    </location>
</feature>
<dbReference type="InterPro" id="IPR004338">
    <property type="entry name" value="NqrB/RnfD"/>
</dbReference>
<dbReference type="EMBL" id="JABCSC020000002">
    <property type="protein sequence ID" value="NSL54884.1"/>
    <property type="molecule type" value="Genomic_DNA"/>
</dbReference>
<keyword evidence="5 10" id="KW-0812">Transmembrane</keyword>
<keyword evidence="7 10" id="KW-0249">Electron transport</keyword>
<protein>
    <recommendedName>
        <fullName evidence="10">Ion-translocating oxidoreductase complex subunit D</fullName>
        <ecNumber evidence="10">7.-.-.-</ecNumber>
    </recommendedName>
    <alternativeName>
        <fullName evidence="10">Rnf electron transport complex subunit D</fullName>
    </alternativeName>
</protein>
<keyword evidence="8 10" id="KW-1133">Transmembrane helix</keyword>
<dbReference type="PANTHER" id="PTHR30578">
    <property type="entry name" value="ELECTRON TRANSPORT COMPLEX PROTEIN RNFD"/>
    <property type="match status" value="1"/>
</dbReference>
<feature type="transmembrane region" description="Helical" evidence="10">
    <location>
        <begin position="122"/>
        <end position="140"/>
    </location>
</feature>
<feature type="transmembrane region" description="Helical" evidence="10">
    <location>
        <begin position="313"/>
        <end position="331"/>
    </location>
</feature>
<dbReference type="HAMAP" id="MF_00462">
    <property type="entry name" value="RsxD_RnfD"/>
    <property type="match status" value="1"/>
</dbReference>
<keyword evidence="1 10" id="KW-0813">Transport</keyword>
<comment type="subunit">
    <text evidence="10">The complex is composed of six subunits: RnfA, RnfB, RnfC, RnfD, RnfE and RnfG.</text>
</comment>
<feature type="transmembrane region" description="Helical" evidence="10">
    <location>
        <begin position="256"/>
        <end position="276"/>
    </location>
</feature>
<dbReference type="PANTHER" id="PTHR30578:SF0">
    <property type="entry name" value="ION-TRANSLOCATING OXIDOREDUCTASE COMPLEX SUBUNIT D"/>
    <property type="match status" value="1"/>
</dbReference>
<feature type="transmembrane region" description="Helical" evidence="10">
    <location>
        <begin position="92"/>
        <end position="110"/>
    </location>
</feature>
<dbReference type="Proteomes" id="UP000778523">
    <property type="component" value="Unassembled WGS sequence"/>
</dbReference>
<reference evidence="11 12" key="1">
    <citation type="submission" date="2020-06" db="EMBL/GenBank/DDBJ databases">
        <title>Draft genome of Uliginosibacterium sp. IMCC34675.</title>
        <authorList>
            <person name="Song J."/>
        </authorList>
    </citation>
    <scope>NUCLEOTIDE SEQUENCE [LARGE SCALE GENOMIC DNA]</scope>
    <source>
        <strain evidence="11 12">IMCC34675</strain>
    </source>
</reference>
<accession>A0ABX2IE49</accession>